<evidence type="ECO:0000313" key="2">
    <source>
        <dbReference type="EMBL" id="MBW33263.1"/>
    </source>
</evidence>
<organism evidence="2">
    <name type="scientific">Anopheles braziliensis</name>
    <dbReference type="NCBI Taxonomy" id="58242"/>
    <lineage>
        <taxon>Eukaryota</taxon>
        <taxon>Metazoa</taxon>
        <taxon>Ecdysozoa</taxon>
        <taxon>Arthropoda</taxon>
        <taxon>Hexapoda</taxon>
        <taxon>Insecta</taxon>
        <taxon>Pterygota</taxon>
        <taxon>Neoptera</taxon>
        <taxon>Endopterygota</taxon>
        <taxon>Diptera</taxon>
        <taxon>Nematocera</taxon>
        <taxon>Culicoidea</taxon>
        <taxon>Culicidae</taxon>
        <taxon>Anophelinae</taxon>
        <taxon>Anopheles</taxon>
    </lineage>
</organism>
<feature type="transmembrane region" description="Helical" evidence="1">
    <location>
        <begin position="48"/>
        <end position="65"/>
    </location>
</feature>
<name>A0A2M3ZXI5_9DIPT</name>
<keyword evidence="1" id="KW-1133">Transmembrane helix</keyword>
<accession>A0A2M3ZXI5</accession>
<proteinExistence type="predicted"/>
<sequence length="66" mass="7779">MLHPWVLCAAHVTLLHTHTHLVSVEKLDSAAVWFYSFRIKYISKYCTIVFFSLPFYMLLLPCFCLL</sequence>
<dbReference type="EMBL" id="GGFM01012512">
    <property type="protein sequence ID" value="MBW33263.1"/>
    <property type="molecule type" value="Transcribed_RNA"/>
</dbReference>
<dbReference type="AlphaFoldDB" id="A0A2M3ZXI5"/>
<protein>
    <submittedName>
        <fullName evidence="2">Putative secreted peptide</fullName>
    </submittedName>
</protein>
<reference evidence="2" key="1">
    <citation type="submission" date="2018-01" db="EMBL/GenBank/DDBJ databases">
        <title>An insight into the sialome of Amazonian anophelines.</title>
        <authorList>
            <person name="Ribeiro J.M."/>
            <person name="Scarpassa V."/>
            <person name="Calvo E."/>
        </authorList>
    </citation>
    <scope>NUCLEOTIDE SEQUENCE</scope>
    <source>
        <tissue evidence="2">Salivary glands</tissue>
    </source>
</reference>
<keyword evidence="1" id="KW-0472">Membrane</keyword>
<evidence type="ECO:0000256" key="1">
    <source>
        <dbReference type="SAM" id="Phobius"/>
    </source>
</evidence>
<keyword evidence="1" id="KW-0812">Transmembrane</keyword>